<dbReference type="SUPFAM" id="SSF88659">
    <property type="entry name" value="Sigma3 and sigma4 domains of RNA polymerase sigma factors"/>
    <property type="match status" value="1"/>
</dbReference>
<keyword evidence="8" id="KW-1185">Reference proteome</keyword>
<dbReference type="STRING" id="394096.DB31_5738"/>
<dbReference type="InterPro" id="IPR039425">
    <property type="entry name" value="RNA_pol_sigma-70-like"/>
</dbReference>
<dbReference type="InterPro" id="IPR014284">
    <property type="entry name" value="RNA_pol_sigma-70_dom"/>
</dbReference>
<evidence type="ECO:0000256" key="2">
    <source>
        <dbReference type="ARBA" id="ARBA00023015"/>
    </source>
</evidence>
<dbReference type="GO" id="GO:0006352">
    <property type="term" value="P:DNA-templated transcription initiation"/>
    <property type="evidence" value="ECO:0007669"/>
    <property type="project" value="InterPro"/>
</dbReference>
<evidence type="ECO:0000256" key="4">
    <source>
        <dbReference type="ARBA" id="ARBA00023163"/>
    </source>
</evidence>
<dbReference type="Pfam" id="PF04542">
    <property type="entry name" value="Sigma70_r2"/>
    <property type="match status" value="1"/>
</dbReference>
<evidence type="ECO:0000259" key="5">
    <source>
        <dbReference type="Pfam" id="PF04542"/>
    </source>
</evidence>
<comment type="similarity">
    <text evidence="1">Belongs to the sigma-70 factor family. ECF subfamily.</text>
</comment>
<sequence>MWRRRSQPPRDPGFDGEALSHLAAIHDTALRLCKDAAEAQDLTHDTFVRALNSAERFEPGTSLKTWLLTILHNLYRTRLRDRGRHAEESLDEDSVDVSAPQASEESWHTVTSAQLDAAVTALPPKLREVVVLRDLHGLSYKEVAQVLNLPVGTVMSRLHRGRESLRALLVPMVHGEKSLARKREVP</sequence>
<evidence type="ECO:0000256" key="1">
    <source>
        <dbReference type="ARBA" id="ARBA00010641"/>
    </source>
</evidence>
<organism evidence="7 8">
    <name type="scientific">Hyalangium minutum</name>
    <dbReference type="NCBI Taxonomy" id="394096"/>
    <lineage>
        <taxon>Bacteria</taxon>
        <taxon>Pseudomonadati</taxon>
        <taxon>Myxococcota</taxon>
        <taxon>Myxococcia</taxon>
        <taxon>Myxococcales</taxon>
        <taxon>Cystobacterineae</taxon>
        <taxon>Archangiaceae</taxon>
        <taxon>Hyalangium</taxon>
    </lineage>
</organism>
<dbReference type="Proteomes" id="UP000028725">
    <property type="component" value="Unassembled WGS sequence"/>
</dbReference>
<dbReference type="GO" id="GO:0016987">
    <property type="term" value="F:sigma factor activity"/>
    <property type="evidence" value="ECO:0007669"/>
    <property type="project" value="UniProtKB-KW"/>
</dbReference>
<dbReference type="PANTHER" id="PTHR43133:SF25">
    <property type="entry name" value="RNA POLYMERASE SIGMA FACTOR RFAY-RELATED"/>
    <property type="match status" value="1"/>
</dbReference>
<dbReference type="InterPro" id="IPR007627">
    <property type="entry name" value="RNA_pol_sigma70_r2"/>
</dbReference>
<comment type="caution">
    <text evidence="7">The sequence shown here is derived from an EMBL/GenBank/DDBJ whole genome shotgun (WGS) entry which is preliminary data.</text>
</comment>
<dbReference type="InterPro" id="IPR013325">
    <property type="entry name" value="RNA_pol_sigma_r2"/>
</dbReference>
<keyword evidence="2" id="KW-0805">Transcription regulation</keyword>
<dbReference type="PANTHER" id="PTHR43133">
    <property type="entry name" value="RNA POLYMERASE ECF-TYPE SIGMA FACTO"/>
    <property type="match status" value="1"/>
</dbReference>
<evidence type="ECO:0000313" key="7">
    <source>
        <dbReference type="EMBL" id="KFE70696.1"/>
    </source>
</evidence>
<proteinExistence type="inferred from homology"/>
<dbReference type="OrthoDB" id="9780326at2"/>
<dbReference type="Pfam" id="PF08281">
    <property type="entry name" value="Sigma70_r4_2"/>
    <property type="match status" value="1"/>
</dbReference>
<gene>
    <name evidence="7" type="ORF">DB31_5738</name>
</gene>
<dbReference type="InterPro" id="IPR013249">
    <property type="entry name" value="RNA_pol_sigma70_r4_t2"/>
</dbReference>
<dbReference type="CDD" id="cd06171">
    <property type="entry name" value="Sigma70_r4"/>
    <property type="match status" value="1"/>
</dbReference>
<dbReference type="GO" id="GO:0003677">
    <property type="term" value="F:DNA binding"/>
    <property type="evidence" value="ECO:0007669"/>
    <property type="project" value="InterPro"/>
</dbReference>
<name>A0A085WSN3_9BACT</name>
<dbReference type="NCBIfam" id="TIGR02937">
    <property type="entry name" value="sigma70-ECF"/>
    <property type="match status" value="1"/>
</dbReference>
<evidence type="ECO:0000259" key="6">
    <source>
        <dbReference type="Pfam" id="PF08281"/>
    </source>
</evidence>
<protein>
    <submittedName>
        <fullName evidence="7">RNA polymerase sigma-54 factor RpoN</fullName>
    </submittedName>
</protein>
<evidence type="ECO:0000313" key="8">
    <source>
        <dbReference type="Proteomes" id="UP000028725"/>
    </source>
</evidence>
<feature type="domain" description="RNA polymerase sigma factor 70 region 4 type 2" evidence="6">
    <location>
        <begin position="113"/>
        <end position="165"/>
    </location>
</feature>
<dbReference type="RefSeq" id="WP_044185931.1">
    <property type="nucleotide sequence ID" value="NZ_JMCB01000003.1"/>
</dbReference>
<accession>A0A085WSN3</accession>
<keyword evidence="4" id="KW-0804">Transcription</keyword>
<dbReference type="InterPro" id="IPR036388">
    <property type="entry name" value="WH-like_DNA-bd_sf"/>
</dbReference>
<dbReference type="AlphaFoldDB" id="A0A085WSN3"/>
<dbReference type="Gene3D" id="1.10.10.10">
    <property type="entry name" value="Winged helix-like DNA-binding domain superfamily/Winged helix DNA-binding domain"/>
    <property type="match status" value="1"/>
</dbReference>
<dbReference type="InterPro" id="IPR013324">
    <property type="entry name" value="RNA_pol_sigma_r3/r4-like"/>
</dbReference>
<dbReference type="SUPFAM" id="SSF88946">
    <property type="entry name" value="Sigma2 domain of RNA polymerase sigma factors"/>
    <property type="match status" value="1"/>
</dbReference>
<evidence type="ECO:0000256" key="3">
    <source>
        <dbReference type="ARBA" id="ARBA00023082"/>
    </source>
</evidence>
<reference evidence="7 8" key="1">
    <citation type="submission" date="2014-04" db="EMBL/GenBank/DDBJ databases">
        <title>Genome assembly of Hyalangium minutum DSM 14724.</title>
        <authorList>
            <person name="Sharma G."/>
            <person name="Subramanian S."/>
        </authorList>
    </citation>
    <scope>NUCLEOTIDE SEQUENCE [LARGE SCALE GENOMIC DNA]</scope>
    <source>
        <strain evidence="7 8">DSM 14724</strain>
    </source>
</reference>
<keyword evidence="3" id="KW-0731">Sigma factor</keyword>
<dbReference type="EMBL" id="JMCB01000003">
    <property type="protein sequence ID" value="KFE70696.1"/>
    <property type="molecule type" value="Genomic_DNA"/>
</dbReference>
<dbReference type="Gene3D" id="1.10.1740.10">
    <property type="match status" value="1"/>
</dbReference>
<feature type="domain" description="RNA polymerase sigma-70 region 2" evidence="5">
    <location>
        <begin position="20"/>
        <end position="84"/>
    </location>
</feature>